<evidence type="ECO:0000313" key="3">
    <source>
        <dbReference type="Proteomes" id="UP000516437"/>
    </source>
</evidence>
<gene>
    <name evidence="2" type="ORF">CJ030_MR3G014495</name>
</gene>
<comment type="caution">
    <text evidence="2">The sequence shown here is derived from an EMBL/GenBank/DDBJ whole genome shotgun (WGS) entry which is preliminary data.</text>
</comment>
<protein>
    <submittedName>
        <fullName evidence="2">IgA FC receptor</fullName>
    </submittedName>
</protein>
<reference evidence="2 3" key="1">
    <citation type="journal article" date="2019" name="Plant Biotechnol. J.">
        <title>The red bayberry genome and genetic basis of sex determination.</title>
        <authorList>
            <person name="Jia H.M."/>
            <person name="Jia H.J."/>
            <person name="Cai Q.L."/>
            <person name="Wang Y."/>
            <person name="Zhao H.B."/>
            <person name="Yang W.F."/>
            <person name="Wang G.Y."/>
            <person name="Li Y.H."/>
            <person name="Zhan D.L."/>
            <person name="Shen Y.T."/>
            <person name="Niu Q.F."/>
            <person name="Chang L."/>
            <person name="Qiu J."/>
            <person name="Zhao L."/>
            <person name="Xie H.B."/>
            <person name="Fu W.Y."/>
            <person name="Jin J."/>
            <person name="Li X.W."/>
            <person name="Jiao Y."/>
            <person name="Zhou C.C."/>
            <person name="Tu T."/>
            <person name="Chai C.Y."/>
            <person name="Gao J.L."/>
            <person name="Fan L.J."/>
            <person name="van de Weg E."/>
            <person name="Wang J.Y."/>
            <person name="Gao Z.S."/>
        </authorList>
    </citation>
    <scope>NUCLEOTIDE SEQUENCE [LARGE SCALE GENOMIC DNA]</scope>
    <source>
        <tissue evidence="2">Leaves</tissue>
    </source>
</reference>
<dbReference type="OrthoDB" id="1745460at2759"/>
<accession>A0A6A1VZ63</accession>
<keyword evidence="3" id="KW-1185">Reference proteome</keyword>
<keyword evidence="2" id="KW-0675">Receptor</keyword>
<dbReference type="AlphaFoldDB" id="A0A6A1VZ63"/>
<proteinExistence type="predicted"/>
<organism evidence="2 3">
    <name type="scientific">Morella rubra</name>
    <name type="common">Chinese bayberry</name>
    <dbReference type="NCBI Taxonomy" id="262757"/>
    <lineage>
        <taxon>Eukaryota</taxon>
        <taxon>Viridiplantae</taxon>
        <taxon>Streptophyta</taxon>
        <taxon>Embryophyta</taxon>
        <taxon>Tracheophyta</taxon>
        <taxon>Spermatophyta</taxon>
        <taxon>Magnoliopsida</taxon>
        <taxon>eudicotyledons</taxon>
        <taxon>Gunneridae</taxon>
        <taxon>Pentapetalae</taxon>
        <taxon>rosids</taxon>
        <taxon>fabids</taxon>
        <taxon>Fagales</taxon>
        <taxon>Myricaceae</taxon>
        <taxon>Morella</taxon>
    </lineage>
</organism>
<feature type="region of interest" description="Disordered" evidence="1">
    <location>
        <begin position="61"/>
        <end position="182"/>
    </location>
</feature>
<sequence>MSATFSVISSNLMKRTIPFCSFNSVRLRSKAPPSLLSYRPICPKRKPVSVCLSARLLADDPGRSTPEFPKVPNHQPSVPPEVPQIPTAPEIYPGNTPSEVRTNPPPYAPQGPKPGPEFPRPPVQPHPELPKPTIPPRPDPDIPLPKPDVVPPYPPDYVPPNPPGPDIVPPPLPTPPPNISPPTWPPFVLEGALDRGVSFWCLGFDRNYRISK</sequence>
<feature type="compositionally biased region" description="Pro residues" evidence="1">
    <location>
        <begin position="103"/>
        <end position="182"/>
    </location>
</feature>
<dbReference type="EMBL" id="RXIC02000021">
    <property type="protein sequence ID" value="KAB1218095.1"/>
    <property type="molecule type" value="Genomic_DNA"/>
</dbReference>
<name>A0A6A1VZ63_9ROSI</name>
<dbReference type="Proteomes" id="UP000516437">
    <property type="component" value="Chromosome 3"/>
</dbReference>
<evidence type="ECO:0000256" key="1">
    <source>
        <dbReference type="SAM" id="MobiDB-lite"/>
    </source>
</evidence>
<evidence type="ECO:0000313" key="2">
    <source>
        <dbReference type="EMBL" id="KAB1218095.1"/>
    </source>
</evidence>